<proteinExistence type="predicted"/>
<dbReference type="AlphaFoldDB" id="A0A382UDG9"/>
<dbReference type="EMBL" id="UINC01143151">
    <property type="protein sequence ID" value="SVD31905.1"/>
    <property type="molecule type" value="Genomic_DNA"/>
</dbReference>
<protein>
    <recommendedName>
        <fullName evidence="2">Co-chaperone DjlA N-terminal domain-containing protein</fullName>
    </recommendedName>
</protein>
<dbReference type="SUPFAM" id="SSF158682">
    <property type="entry name" value="TerB-like"/>
    <property type="match status" value="1"/>
</dbReference>
<sequence length="57" mass="6509">MSKTASLLIHAAKIDENYTNKEKEIIKKTLIELGAKHFEVDQIIINAEINEEKSNQI</sequence>
<accession>A0A382UDG9</accession>
<evidence type="ECO:0000313" key="1">
    <source>
        <dbReference type="EMBL" id="SVD31905.1"/>
    </source>
</evidence>
<organism evidence="1">
    <name type="scientific">marine metagenome</name>
    <dbReference type="NCBI Taxonomy" id="408172"/>
    <lineage>
        <taxon>unclassified sequences</taxon>
        <taxon>metagenomes</taxon>
        <taxon>ecological metagenomes</taxon>
    </lineage>
</organism>
<feature type="non-terminal residue" evidence="1">
    <location>
        <position position="57"/>
    </location>
</feature>
<name>A0A382UDG9_9ZZZZ</name>
<gene>
    <name evidence="1" type="ORF">METZ01_LOCUS384759</name>
</gene>
<reference evidence="1" key="1">
    <citation type="submission" date="2018-05" db="EMBL/GenBank/DDBJ databases">
        <authorList>
            <person name="Lanie J.A."/>
            <person name="Ng W.-L."/>
            <person name="Kazmierczak K.M."/>
            <person name="Andrzejewski T.M."/>
            <person name="Davidsen T.M."/>
            <person name="Wayne K.J."/>
            <person name="Tettelin H."/>
            <person name="Glass J.I."/>
            <person name="Rusch D."/>
            <person name="Podicherti R."/>
            <person name="Tsui H.-C.T."/>
            <person name="Winkler M.E."/>
        </authorList>
    </citation>
    <scope>NUCLEOTIDE SEQUENCE</scope>
</reference>
<evidence type="ECO:0008006" key="2">
    <source>
        <dbReference type="Google" id="ProtNLM"/>
    </source>
</evidence>
<dbReference type="InterPro" id="IPR029024">
    <property type="entry name" value="TerB-like"/>
</dbReference>